<feature type="compositionally biased region" description="Polar residues" evidence="1">
    <location>
        <begin position="1"/>
        <end position="11"/>
    </location>
</feature>
<evidence type="ECO:0000313" key="3">
    <source>
        <dbReference type="Proteomes" id="UP001151760"/>
    </source>
</evidence>
<feature type="region of interest" description="Disordered" evidence="1">
    <location>
        <begin position="74"/>
        <end position="120"/>
    </location>
</feature>
<sequence length="158" mass="16967">MASSASSSTKNPPRKLARTNGIDISSNKSSITQNNNLIPTTLKITLALSITPPVISETPPTQPIKASPLAPRALVFSTPPSSPIDPHPYLTSLEDLPPRSSNPLPPPPTQGFNQTLPQHTPIDFESFFPTINLSRRGSRMSAQPEPLMSRGQVVKELG</sequence>
<feature type="region of interest" description="Disordered" evidence="1">
    <location>
        <begin position="1"/>
        <end position="36"/>
    </location>
</feature>
<keyword evidence="3" id="KW-1185">Reference proteome</keyword>
<evidence type="ECO:0000256" key="1">
    <source>
        <dbReference type="SAM" id="MobiDB-lite"/>
    </source>
</evidence>
<reference evidence="2" key="2">
    <citation type="submission" date="2022-01" db="EMBL/GenBank/DDBJ databases">
        <authorList>
            <person name="Yamashiro T."/>
            <person name="Shiraishi A."/>
            <person name="Satake H."/>
            <person name="Nakayama K."/>
        </authorList>
    </citation>
    <scope>NUCLEOTIDE SEQUENCE</scope>
</reference>
<proteinExistence type="predicted"/>
<reference evidence="2" key="1">
    <citation type="journal article" date="2022" name="Int. J. Mol. Sci.">
        <title>Draft Genome of Tanacetum Coccineum: Genomic Comparison of Closely Related Tanacetum-Family Plants.</title>
        <authorList>
            <person name="Yamashiro T."/>
            <person name="Shiraishi A."/>
            <person name="Nakayama K."/>
            <person name="Satake H."/>
        </authorList>
    </citation>
    <scope>NUCLEOTIDE SEQUENCE</scope>
</reference>
<accession>A0ABQ5CI49</accession>
<organism evidence="2 3">
    <name type="scientific">Tanacetum coccineum</name>
    <dbReference type="NCBI Taxonomy" id="301880"/>
    <lineage>
        <taxon>Eukaryota</taxon>
        <taxon>Viridiplantae</taxon>
        <taxon>Streptophyta</taxon>
        <taxon>Embryophyta</taxon>
        <taxon>Tracheophyta</taxon>
        <taxon>Spermatophyta</taxon>
        <taxon>Magnoliopsida</taxon>
        <taxon>eudicotyledons</taxon>
        <taxon>Gunneridae</taxon>
        <taxon>Pentapetalae</taxon>
        <taxon>asterids</taxon>
        <taxon>campanulids</taxon>
        <taxon>Asterales</taxon>
        <taxon>Asteraceae</taxon>
        <taxon>Asteroideae</taxon>
        <taxon>Anthemideae</taxon>
        <taxon>Anthemidinae</taxon>
        <taxon>Tanacetum</taxon>
    </lineage>
</organism>
<dbReference type="Proteomes" id="UP001151760">
    <property type="component" value="Unassembled WGS sequence"/>
</dbReference>
<dbReference type="EMBL" id="BQNB010014221">
    <property type="protein sequence ID" value="GJT25531.1"/>
    <property type="molecule type" value="Genomic_DNA"/>
</dbReference>
<protein>
    <submittedName>
        <fullName evidence="2">Uncharacterized protein</fullName>
    </submittedName>
</protein>
<comment type="caution">
    <text evidence="2">The sequence shown here is derived from an EMBL/GenBank/DDBJ whole genome shotgun (WGS) entry which is preliminary data.</text>
</comment>
<feature type="compositionally biased region" description="Polar residues" evidence="1">
    <location>
        <begin position="22"/>
        <end position="36"/>
    </location>
</feature>
<gene>
    <name evidence="2" type="ORF">Tco_0895468</name>
</gene>
<evidence type="ECO:0000313" key="2">
    <source>
        <dbReference type="EMBL" id="GJT25531.1"/>
    </source>
</evidence>
<name>A0ABQ5CI49_9ASTR</name>
<feature type="region of interest" description="Disordered" evidence="1">
    <location>
        <begin position="135"/>
        <end position="158"/>
    </location>
</feature>